<dbReference type="KEGG" id="bbig:BBBOND_0100180"/>
<protein>
    <submittedName>
        <fullName evidence="2">Uncharacterized protein</fullName>
    </submittedName>
</protein>
<dbReference type="Proteomes" id="UP000033188">
    <property type="component" value="Chromosome 1"/>
</dbReference>
<dbReference type="RefSeq" id="XP_012765875.1">
    <property type="nucleotide sequence ID" value="XM_012910421.1"/>
</dbReference>
<feature type="region of interest" description="Disordered" evidence="1">
    <location>
        <begin position="38"/>
        <end position="59"/>
    </location>
</feature>
<reference evidence="2" key="3">
    <citation type="submission" date="2014-06" db="EMBL/GenBank/DDBJ databases">
        <authorList>
            <person name="Aslett M."/>
            <person name="De Silva Nishadi"/>
        </authorList>
    </citation>
    <scope>NUCLEOTIDE SEQUENCE</scope>
    <source>
        <strain evidence="2">Bond</strain>
    </source>
</reference>
<name>A0A061D3Y5_BABBI</name>
<dbReference type="KEGG" id="bbig:BBBOND_0313790"/>
<dbReference type="RefSeq" id="XP_012769663.1">
    <property type="nucleotide sequence ID" value="XM_012914209.1"/>
</dbReference>
<evidence type="ECO:0000313" key="2">
    <source>
        <dbReference type="EMBL" id="CDR93689.1"/>
    </source>
</evidence>
<dbReference type="VEuPathDB" id="PiroplasmaDB:BBBOND_0100180"/>
<dbReference type="GeneID" id="24566018"/>
<feature type="compositionally biased region" description="Polar residues" evidence="1">
    <location>
        <begin position="38"/>
        <end position="48"/>
    </location>
</feature>
<proteinExistence type="predicted"/>
<accession>A0A061D3Y5</accession>
<reference evidence="4" key="1">
    <citation type="journal article" date="2014" name="Nucleic Acids Res.">
        <title>The evolutionary dynamics of variant antigen genes in Babesia reveal a history of genomic innovation underlying host-parasite interaction.</title>
        <authorList>
            <person name="Jackson A.P."/>
            <person name="Otto T.D."/>
            <person name="Darby A."/>
            <person name="Ramaprasad A."/>
            <person name="Xia D."/>
            <person name="Echaide I.E."/>
            <person name="Farber M."/>
            <person name="Gahlot S."/>
            <person name="Gamble J."/>
            <person name="Gupta D."/>
            <person name="Gupta Y."/>
            <person name="Jackson L."/>
            <person name="Malandrin L."/>
            <person name="Malas T.B."/>
            <person name="Moussa E."/>
            <person name="Nair M."/>
            <person name="Reid A.J."/>
            <person name="Sanders M."/>
            <person name="Sharma J."/>
            <person name="Tracey A."/>
            <person name="Quail M.A."/>
            <person name="Weir W."/>
            <person name="Wastling J.M."/>
            <person name="Hall N."/>
            <person name="Willadsen P."/>
            <person name="Lingelbach K."/>
            <person name="Shiels B."/>
            <person name="Tait A."/>
            <person name="Berriman M."/>
            <person name="Allred D.R."/>
            <person name="Pain A."/>
        </authorList>
    </citation>
    <scope>NUCLEOTIDE SEQUENCE [LARGE SCALE GENOMIC DNA]</scope>
    <source>
        <strain evidence="4">Bond</strain>
    </source>
</reference>
<dbReference type="EMBL" id="LK391709">
    <property type="protein sequence ID" value="CDR97477.1"/>
    <property type="molecule type" value="Genomic_DNA"/>
</dbReference>
<evidence type="ECO:0000256" key="1">
    <source>
        <dbReference type="SAM" id="MobiDB-lite"/>
    </source>
</evidence>
<feature type="compositionally biased region" description="Basic and acidic residues" evidence="1">
    <location>
        <begin position="49"/>
        <end position="59"/>
    </location>
</feature>
<dbReference type="Proteomes" id="UP000033188">
    <property type="component" value="Chromosome 3"/>
</dbReference>
<evidence type="ECO:0000313" key="3">
    <source>
        <dbReference type="EMBL" id="CDR97477.1"/>
    </source>
</evidence>
<dbReference type="VEuPathDB" id="PiroplasmaDB:BBBOND_0313790"/>
<keyword evidence="4" id="KW-1185">Reference proteome</keyword>
<dbReference type="AlphaFoldDB" id="A0A061D3Y5"/>
<reference evidence="2" key="2">
    <citation type="journal article" date="2014" name="Nucleic Acids Res.">
        <title>The evolutionary dynamics of variant antigen genes in Babesia reveal a history of genomic innovation underlying host-parasite interaction.</title>
        <authorList>
            <person name="Jackson A.P."/>
            <person name="Otto T.D."/>
            <person name="Darby A."/>
            <person name="Ramaprasad A."/>
            <person name="Xia D."/>
            <person name="Echaide I.E."/>
            <person name="Farber M."/>
            <person name="Gahlot S."/>
            <person name="Gamble J."/>
            <person name="Gupta D."/>
            <person name="Gupta Y."/>
            <person name="Jackson L."/>
            <person name="Malandrin L."/>
            <person name="Malas T.B."/>
            <person name="Moussa E."/>
            <person name="Nair M."/>
            <person name="Reid AJ."/>
            <person name="Sanders M."/>
            <person name="Sharma J."/>
            <person name="Tracey A."/>
            <person name="Quail M.A."/>
            <person name="Weir W."/>
            <person name="Wastling J.M."/>
            <person name="Hall N."/>
            <person name="Willadsen P."/>
            <person name="Lingelbach K."/>
            <person name="Shiels B."/>
            <person name="Tait A."/>
            <person name="Berriman M."/>
            <person name="Allred D.R."/>
            <person name="Pain A."/>
        </authorList>
    </citation>
    <scope>NUCLEOTIDE SEQUENCE</scope>
    <source>
        <strain evidence="2">Bond</strain>
    </source>
</reference>
<gene>
    <name evidence="2" type="ORF">BBBOND_0100180</name>
    <name evidence="3" type="ORF">BBBOND_0313790</name>
</gene>
<evidence type="ECO:0000313" key="4">
    <source>
        <dbReference type="Proteomes" id="UP000033188"/>
    </source>
</evidence>
<organism evidence="2 4">
    <name type="scientific">Babesia bigemina</name>
    <dbReference type="NCBI Taxonomy" id="5866"/>
    <lineage>
        <taxon>Eukaryota</taxon>
        <taxon>Sar</taxon>
        <taxon>Alveolata</taxon>
        <taxon>Apicomplexa</taxon>
        <taxon>Aconoidasida</taxon>
        <taxon>Piroplasmida</taxon>
        <taxon>Babesiidae</taxon>
        <taxon>Babesia</taxon>
    </lineage>
</organism>
<dbReference type="GeneID" id="24562230"/>
<sequence length="59" mass="6470">MTNTGRAIIRIAPDTAMPAAYPGSSSSPILFKNYSTTPPLHSNEIRTSNLEHLRPTDKM</sequence>
<dbReference type="EMBL" id="LK391707">
    <property type="protein sequence ID" value="CDR93689.1"/>
    <property type="molecule type" value="Genomic_DNA"/>
</dbReference>